<feature type="domain" description="Knr4/Smi1-like" evidence="1">
    <location>
        <begin position="9"/>
        <end position="89"/>
    </location>
</feature>
<evidence type="ECO:0000259" key="1">
    <source>
        <dbReference type="Pfam" id="PF09346"/>
    </source>
</evidence>
<reference evidence="2 3" key="1">
    <citation type="submission" date="2024-09" db="EMBL/GenBank/DDBJ databases">
        <authorList>
            <person name="Sun Q."/>
            <person name="Mori K."/>
        </authorList>
    </citation>
    <scope>NUCLEOTIDE SEQUENCE [LARGE SCALE GENOMIC DNA]</scope>
    <source>
        <strain evidence="2 3">CCM 8626</strain>
    </source>
</reference>
<dbReference type="EMBL" id="JBHLXG010000018">
    <property type="protein sequence ID" value="MFC0228472.1"/>
    <property type="molecule type" value="Genomic_DNA"/>
</dbReference>
<organism evidence="2 3">
    <name type="scientific">Serratia aquatilis</name>
    <dbReference type="NCBI Taxonomy" id="1737515"/>
    <lineage>
        <taxon>Bacteria</taxon>
        <taxon>Pseudomonadati</taxon>
        <taxon>Pseudomonadota</taxon>
        <taxon>Gammaproteobacteria</taxon>
        <taxon>Enterobacterales</taxon>
        <taxon>Yersiniaceae</taxon>
        <taxon>Serratia</taxon>
    </lineage>
</organism>
<dbReference type="Pfam" id="PF09346">
    <property type="entry name" value="SMI1_KNR4"/>
    <property type="match status" value="1"/>
</dbReference>
<sequence>MLFFLSEKNSFGVDSFYSIENKDEETLEKAIFRWGETLGKGLLPIARDGGDNQFYLDLNESTPSVWIYLHDENEARVKLANSLEEFIDRLNINPDYL</sequence>
<dbReference type="Proteomes" id="UP001589792">
    <property type="component" value="Unassembled WGS sequence"/>
</dbReference>
<dbReference type="InterPro" id="IPR018958">
    <property type="entry name" value="Knr4/Smi1-like_dom"/>
</dbReference>
<protein>
    <submittedName>
        <fullName evidence="2">SMI1/KNR4 family protein</fullName>
    </submittedName>
</protein>
<name>A0ABV6EHJ1_9GAMM</name>
<evidence type="ECO:0000313" key="2">
    <source>
        <dbReference type="EMBL" id="MFC0228472.1"/>
    </source>
</evidence>
<comment type="caution">
    <text evidence="2">The sequence shown here is derived from an EMBL/GenBank/DDBJ whole genome shotgun (WGS) entry which is preliminary data.</text>
</comment>
<gene>
    <name evidence="2" type="ORF">ACFFJ3_18545</name>
</gene>
<proteinExistence type="predicted"/>
<dbReference type="Gene3D" id="3.40.1580.10">
    <property type="entry name" value="SMI1/KNR4-like"/>
    <property type="match status" value="1"/>
</dbReference>
<accession>A0ABV6EHJ1</accession>
<dbReference type="SUPFAM" id="SSF160631">
    <property type="entry name" value="SMI1/KNR4-like"/>
    <property type="match status" value="1"/>
</dbReference>
<dbReference type="RefSeq" id="WP_380678266.1">
    <property type="nucleotide sequence ID" value="NZ_CP173186.1"/>
</dbReference>
<dbReference type="InterPro" id="IPR037883">
    <property type="entry name" value="Knr4/Smi1-like_sf"/>
</dbReference>
<keyword evidence="3" id="KW-1185">Reference proteome</keyword>
<evidence type="ECO:0000313" key="3">
    <source>
        <dbReference type="Proteomes" id="UP001589792"/>
    </source>
</evidence>